<evidence type="ECO:0000256" key="3">
    <source>
        <dbReference type="ARBA" id="ARBA00022692"/>
    </source>
</evidence>
<keyword evidence="2" id="KW-1003">Cell membrane</keyword>
<feature type="domain" description="Cardiolipin synthase N-terminal" evidence="8">
    <location>
        <begin position="72"/>
        <end position="114"/>
    </location>
</feature>
<evidence type="ECO:0000256" key="1">
    <source>
        <dbReference type="ARBA" id="ARBA00004651"/>
    </source>
</evidence>
<dbReference type="AlphaFoldDB" id="A0A290ZHE5"/>
<dbReference type="GO" id="GO:0005886">
    <property type="term" value="C:plasma membrane"/>
    <property type="evidence" value="ECO:0007669"/>
    <property type="project" value="UniProtKB-SubCell"/>
</dbReference>
<feature type="transmembrane region" description="Helical" evidence="7">
    <location>
        <begin position="92"/>
        <end position="112"/>
    </location>
</feature>
<keyword evidence="4 7" id="KW-1133">Transmembrane helix</keyword>
<keyword evidence="10" id="KW-1185">Reference proteome</keyword>
<dbReference type="InterPro" id="IPR027379">
    <property type="entry name" value="CLS_N"/>
</dbReference>
<comment type="subcellular location">
    <subcellularLocation>
        <location evidence="1">Cell membrane</location>
        <topology evidence="1">Multi-pass membrane protein</topology>
    </subcellularLocation>
</comment>
<sequence length="131" mass="14356">MTRDDVARRQHRCRRVERPGATDERREAGIELPTTAQTATTIAQHAQQDPEFQIWGIALGGGVLVVLAALVVLFLAALVSILGSPQSFPLKLVWIVIVLCLPFLGCLLWFAIGRGFARREAACAHGRSGRR</sequence>
<gene>
    <name evidence="9" type="ORF">CNX65_26050</name>
</gene>
<evidence type="ECO:0000256" key="6">
    <source>
        <dbReference type="SAM" id="MobiDB-lite"/>
    </source>
</evidence>
<protein>
    <recommendedName>
        <fullName evidence="8">Cardiolipin synthase N-terminal domain-containing protein</fullName>
    </recommendedName>
</protein>
<evidence type="ECO:0000256" key="2">
    <source>
        <dbReference type="ARBA" id="ARBA00022475"/>
    </source>
</evidence>
<dbReference type="EMBL" id="CP023445">
    <property type="protein sequence ID" value="ATE58399.1"/>
    <property type="molecule type" value="Genomic_DNA"/>
</dbReference>
<evidence type="ECO:0000256" key="7">
    <source>
        <dbReference type="SAM" id="Phobius"/>
    </source>
</evidence>
<organism evidence="9 10">
    <name type="scientific">Actinosynnema pretiosum</name>
    <dbReference type="NCBI Taxonomy" id="42197"/>
    <lineage>
        <taxon>Bacteria</taxon>
        <taxon>Bacillati</taxon>
        <taxon>Actinomycetota</taxon>
        <taxon>Actinomycetes</taxon>
        <taxon>Pseudonocardiales</taxon>
        <taxon>Pseudonocardiaceae</taxon>
        <taxon>Actinosynnema</taxon>
    </lineage>
</organism>
<evidence type="ECO:0000259" key="8">
    <source>
        <dbReference type="Pfam" id="PF13396"/>
    </source>
</evidence>
<evidence type="ECO:0000256" key="5">
    <source>
        <dbReference type="ARBA" id="ARBA00023136"/>
    </source>
</evidence>
<proteinExistence type="predicted"/>
<evidence type="ECO:0000256" key="4">
    <source>
        <dbReference type="ARBA" id="ARBA00022989"/>
    </source>
</evidence>
<accession>A0A290ZHE5</accession>
<dbReference type="Proteomes" id="UP000218505">
    <property type="component" value="Chromosome"/>
</dbReference>
<keyword evidence="5 7" id="KW-0472">Membrane</keyword>
<evidence type="ECO:0000313" key="10">
    <source>
        <dbReference type="Proteomes" id="UP000218505"/>
    </source>
</evidence>
<feature type="region of interest" description="Disordered" evidence="6">
    <location>
        <begin position="1"/>
        <end position="30"/>
    </location>
</feature>
<reference evidence="9" key="1">
    <citation type="submission" date="2017-09" db="EMBL/GenBank/DDBJ databases">
        <title>Complete Genome Sequence of ansamitocin-producing Bacterium Actinosynnema pretiosum X47.</title>
        <authorList>
            <person name="Cao G."/>
            <person name="Zong G."/>
            <person name="Zhong C."/>
            <person name="Fu J."/>
        </authorList>
    </citation>
    <scope>NUCLEOTIDE SEQUENCE [LARGE SCALE GENOMIC DNA]</scope>
    <source>
        <strain evidence="9">X47</strain>
    </source>
</reference>
<feature type="compositionally biased region" description="Basic and acidic residues" evidence="6">
    <location>
        <begin position="16"/>
        <end position="29"/>
    </location>
</feature>
<dbReference type="KEGG" id="apre:CNX65_26050"/>
<evidence type="ECO:0000313" key="9">
    <source>
        <dbReference type="EMBL" id="ATE58399.1"/>
    </source>
</evidence>
<dbReference type="Pfam" id="PF13396">
    <property type="entry name" value="PLDc_N"/>
    <property type="match status" value="1"/>
</dbReference>
<keyword evidence="3 7" id="KW-0812">Transmembrane</keyword>
<feature type="transmembrane region" description="Helical" evidence="7">
    <location>
        <begin position="54"/>
        <end position="80"/>
    </location>
</feature>
<name>A0A290ZHE5_9PSEU</name>